<dbReference type="EMBL" id="JADGJD010000024">
    <property type="protein sequence ID" value="KAJ3056686.1"/>
    <property type="molecule type" value="Genomic_DNA"/>
</dbReference>
<reference evidence="2" key="1">
    <citation type="submission" date="2020-05" db="EMBL/GenBank/DDBJ databases">
        <title>Phylogenomic resolution of chytrid fungi.</title>
        <authorList>
            <person name="Stajich J.E."/>
            <person name="Amses K."/>
            <person name="Simmons R."/>
            <person name="Seto K."/>
            <person name="Myers J."/>
            <person name="Bonds A."/>
            <person name="Quandt C.A."/>
            <person name="Barry K."/>
            <person name="Liu P."/>
            <person name="Grigoriev I."/>
            <person name="Longcore J.E."/>
            <person name="James T.Y."/>
        </authorList>
    </citation>
    <scope>NUCLEOTIDE SEQUENCE</scope>
    <source>
        <strain evidence="2">JEL0318</strain>
    </source>
</reference>
<gene>
    <name evidence="2" type="ORF">HK097_005087</name>
</gene>
<evidence type="ECO:0000313" key="3">
    <source>
        <dbReference type="Proteomes" id="UP001212841"/>
    </source>
</evidence>
<feature type="region of interest" description="Disordered" evidence="1">
    <location>
        <begin position="1"/>
        <end position="90"/>
    </location>
</feature>
<organism evidence="2 3">
    <name type="scientific">Rhizophlyctis rosea</name>
    <dbReference type="NCBI Taxonomy" id="64517"/>
    <lineage>
        <taxon>Eukaryota</taxon>
        <taxon>Fungi</taxon>
        <taxon>Fungi incertae sedis</taxon>
        <taxon>Chytridiomycota</taxon>
        <taxon>Chytridiomycota incertae sedis</taxon>
        <taxon>Chytridiomycetes</taxon>
        <taxon>Rhizophlyctidales</taxon>
        <taxon>Rhizophlyctidaceae</taxon>
        <taxon>Rhizophlyctis</taxon>
    </lineage>
</organism>
<evidence type="ECO:0000256" key="1">
    <source>
        <dbReference type="SAM" id="MobiDB-lite"/>
    </source>
</evidence>
<accession>A0AAD5SK09</accession>
<comment type="caution">
    <text evidence="2">The sequence shown here is derived from an EMBL/GenBank/DDBJ whole genome shotgun (WGS) entry which is preliminary data.</text>
</comment>
<dbReference type="Proteomes" id="UP001212841">
    <property type="component" value="Unassembled WGS sequence"/>
</dbReference>
<evidence type="ECO:0000313" key="2">
    <source>
        <dbReference type="EMBL" id="KAJ3056686.1"/>
    </source>
</evidence>
<proteinExistence type="predicted"/>
<feature type="compositionally biased region" description="Basic and acidic residues" evidence="1">
    <location>
        <begin position="62"/>
        <end position="80"/>
    </location>
</feature>
<dbReference type="AlphaFoldDB" id="A0AAD5SK09"/>
<sequence>MPRILEHLAADQPEPKQRANTSNYVDRDEHFHKALHATSGAPGSEAIGSDHHKAQHGHHRKSQADAKIAADDQREVDKKFQAKAQSAALQ</sequence>
<protein>
    <submittedName>
        <fullName evidence="2">Uncharacterized protein</fullName>
    </submittedName>
</protein>
<keyword evidence="3" id="KW-1185">Reference proteome</keyword>
<feature type="compositionally biased region" description="Basic and acidic residues" evidence="1">
    <location>
        <begin position="1"/>
        <end position="17"/>
    </location>
</feature>
<name>A0AAD5SK09_9FUNG</name>